<organism evidence="3">
    <name type="scientific">Telmatobacter sp. DSM 110680</name>
    <dbReference type="NCBI Taxonomy" id="3036704"/>
    <lineage>
        <taxon>Bacteria</taxon>
        <taxon>Pseudomonadati</taxon>
        <taxon>Acidobacteriota</taxon>
        <taxon>Terriglobia</taxon>
        <taxon>Terriglobales</taxon>
        <taxon>Acidobacteriaceae</taxon>
        <taxon>Telmatobacter</taxon>
    </lineage>
</organism>
<evidence type="ECO:0000313" key="3">
    <source>
        <dbReference type="EMBL" id="XBH18657.1"/>
    </source>
</evidence>
<name>A0AAU7DMY0_9BACT</name>
<dbReference type="Pfam" id="PF07811">
    <property type="entry name" value="TadE"/>
    <property type="match status" value="1"/>
</dbReference>
<protein>
    <submittedName>
        <fullName evidence="3">Pilus assembly protein</fullName>
    </submittedName>
</protein>
<evidence type="ECO:0000259" key="2">
    <source>
        <dbReference type="Pfam" id="PF07811"/>
    </source>
</evidence>
<reference evidence="3" key="1">
    <citation type="submission" date="2023-03" db="EMBL/GenBank/DDBJ databases">
        <title>Edaphobacter sp.</title>
        <authorList>
            <person name="Huber K.J."/>
            <person name="Papendorf J."/>
            <person name="Pilke C."/>
            <person name="Bunk B."/>
            <person name="Sproeer C."/>
            <person name="Pester M."/>
        </authorList>
    </citation>
    <scope>NUCLEOTIDE SEQUENCE</scope>
    <source>
        <strain evidence="3">DSM 110680</strain>
    </source>
</reference>
<dbReference type="EMBL" id="CP121196">
    <property type="protein sequence ID" value="XBH18657.1"/>
    <property type="molecule type" value="Genomic_DNA"/>
</dbReference>
<keyword evidence="1" id="KW-0472">Membrane</keyword>
<dbReference type="AlphaFoldDB" id="A0AAU7DMY0"/>
<evidence type="ECO:0000256" key="1">
    <source>
        <dbReference type="SAM" id="Phobius"/>
    </source>
</evidence>
<accession>A0AAU7DMY0</accession>
<dbReference type="InterPro" id="IPR012495">
    <property type="entry name" value="TadE-like_dom"/>
</dbReference>
<feature type="domain" description="TadE-like" evidence="2">
    <location>
        <begin position="15"/>
        <end position="56"/>
    </location>
</feature>
<gene>
    <name evidence="3" type="ORF">P8935_04815</name>
</gene>
<dbReference type="RefSeq" id="WP_348263883.1">
    <property type="nucleotide sequence ID" value="NZ_CP121196.1"/>
</dbReference>
<proteinExistence type="predicted"/>
<feature type="transmembrane region" description="Helical" evidence="1">
    <location>
        <begin position="15"/>
        <end position="36"/>
    </location>
</feature>
<sequence>MRWNVSRSPYSDTEGSSFVELAFVLPVFFLMFVPAVDIGRALYAYIEVASAAQAGAAYGLQNPSDASGMQNAAIAGTANLPGVTSTATYGCECSDGTSQMASCSSTPSCSYNYVNYVDVVASSTYVPIFKYPGLPSSMNISKEVRLRVGSD</sequence>
<keyword evidence="1" id="KW-1133">Transmembrane helix</keyword>
<keyword evidence="1" id="KW-0812">Transmembrane</keyword>